<feature type="region of interest" description="Disordered" evidence="1">
    <location>
        <begin position="113"/>
        <end position="135"/>
    </location>
</feature>
<protein>
    <submittedName>
        <fullName evidence="2">Uncharacterized protein</fullName>
    </submittedName>
</protein>
<keyword evidence="3" id="KW-1185">Reference proteome</keyword>
<dbReference type="RefSeq" id="XP_024335503.1">
    <property type="nucleotide sequence ID" value="XM_024477142.1"/>
</dbReference>
<accession>A0A1X6MQZ8</accession>
<name>A0A1X6MQZ8_9APHY</name>
<dbReference type="Proteomes" id="UP000194127">
    <property type="component" value="Unassembled WGS sequence"/>
</dbReference>
<dbReference type="GeneID" id="36322092"/>
<sequence length="135" mass="14114">MDASSTSTTQAYANSGAPHSAVHNVIIGAIVGSILKTVVYSYNEQARHIWGFEAKSMSSLTGIRVRPSSSGSQVGMDATTMTPSYTVAEDSVAGDLYNGEPVESTVFTLRALEPGEDAGRVDAEELPPSPAYSSP</sequence>
<proteinExistence type="predicted"/>
<dbReference type="AlphaFoldDB" id="A0A1X6MQZ8"/>
<organism evidence="2 3">
    <name type="scientific">Postia placenta MAD-698-R-SB12</name>
    <dbReference type="NCBI Taxonomy" id="670580"/>
    <lineage>
        <taxon>Eukaryota</taxon>
        <taxon>Fungi</taxon>
        <taxon>Dikarya</taxon>
        <taxon>Basidiomycota</taxon>
        <taxon>Agaricomycotina</taxon>
        <taxon>Agaricomycetes</taxon>
        <taxon>Polyporales</taxon>
        <taxon>Adustoporiaceae</taxon>
        <taxon>Rhodonia</taxon>
    </lineage>
</organism>
<reference evidence="2 3" key="1">
    <citation type="submission" date="2017-04" db="EMBL/GenBank/DDBJ databases">
        <title>Genome Sequence of the Model Brown-Rot Fungus Postia placenta SB12.</title>
        <authorList>
            <consortium name="DOE Joint Genome Institute"/>
            <person name="Gaskell J."/>
            <person name="Kersten P."/>
            <person name="Larrondo L.F."/>
            <person name="Canessa P."/>
            <person name="Martinez D."/>
            <person name="Hibbett D."/>
            <person name="Schmoll M."/>
            <person name="Kubicek C.P."/>
            <person name="Martinez A.T."/>
            <person name="Yadav J."/>
            <person name="Master E."/>
            <person name="Magnuson J.K."/>
            <person name="James T."/>
            <person name="Yaver D."/>
            <person name="Berka R."/>
            <person name="Labutti K."/>
            <person name="Lipzen A."/>
            <person name="Aerts A."/>
            <person name="Barry K."/>
            <person name="Henrissat B."/>
            <person name="Blanchette R."/>
            <person name="Grigoriev I."/>
            <person name="Cullen D."/>
        </authorList>
    </citation>
    <scope>NUCLEOTIDE SEQUENCE [LARGE SCALE GENOMIC DNA]</scope>
    <source>
        <strain evidence="2 3">MAD-698-R-SB12</strain>
    </source>
</reference>
<evidence type="ECO:0000313" key="3">
    <source>
        <dbReference type="Proteomes" id="UP000194127"/>
    </source>
</evidence>
<gene>
    <name evidence="2" type="ORF">POSPLADRAFT_1036277</name>
</gene>
<evidence type="ECO:0000256" key="1">
    <source>
        <dbReference type="SAM" id="MobiDB-lite"/>
    </source>
</evidence>
<dbReference type="EMBL" id="KZ110604">
    <property type="protein sequence ID" value="OSX58709.1"/>
    <property type="molecule type" value="Genomic_DNA"/>
</dbReference>
<evidence type="ECO:0000313" key="2">
    <source>
        <dbReference type="EMBL" id="OSX58709.1"/>
    </source>
</evidence>